<gene>
    <name evidence="1" type="ORF">F0245_25330</name>
</gene>
<dbReference type="EMBL" id="VTXW01000090">
    <property type="protein sequence ID" value="NOH36587.1"/>
    <property type="molecule type" value="Genomic_DNA"/>
</dbReference>
<organism evidence="1 2">
    <name type="scientific">Vibrio chagasii</name>
    <dbReference type="NCBI Taxonomy" id="170679"/>
    <lineage>
        <taxon>Bacteria</taxon>
        <taxon>Pseudomonadati</taxon>
        <taxon>Pseudomonadota</taxon>
        <taxon>Gammaproteobacteria</taxon>
        <taxon>Vibrionales</taxon>
        <taxon>Vibrionaceae</taxon>
        <taxon>Vibrio</taxon>
    </lineage>
</organism>
<accession>A0A7Y3YTZ5</accession>
<protein>
    <submittedName>
        <fullName evidence="1">Uncharacterized protein</fullName>
    </submittedName>
</protein>
<dbReference type="Proteomes" id="UP000525336">
    <property type="component" value="Unassembled WGS sequence"/>
</dbReference>
<comment type="caution">
    <text evidence="1">The sequence shown here is derived from an EMBL/GenBank/DDBJ whole genome shotgun (WGS) entry which is preliminary data.</text>
</comment>
<name>A0A7Y3YTZ5_9VIBR</name>
<dbReference type="RefSeq" id="WP_171369673.1">
    <property type="nucleotide sequence ID" value="NZ_VTXW01000090.1"/>
</dbReference>
<proteinExistence type="predicted"/>
<sequence>MQITIPTIEEQQRQIVADGINKAIKQLQANIDAPVFAPQTERDEAEYSTAHLLDKARYEPPHPDIVGAYFRHFQSLMADYDSDKKLAALLGVSSDRRIREFKQGKAAVPYEIWDRFMVMTGRKPQTIIPVMGYLG</sequence>
<dbReference type="AlphaFoldDB" id="A0A7Y3YTZ5"/>
<evidence type="ECO:0000313" key="1">
    <source>
        <dbReference type="EMBL" id="NOH36587.1"/>
    </source>
</evidence>
<evidence type="ECO:0000313" key="2">
    <source>
        <dbReference type="Proteomes" id="UP000525336"/>
    </source>
</evidence>
<reference evidence="1 2" key="1">
    <citation type="submission" date="2019-09" db="EMBL/GenBank/DDBJ databases">
        <title>Draft genome sequencing and comparative genomics of hatchery-associated Vibrios.</title>
        <authorList>
            <person name="Kehlet-Delgado H."/>
            <person name="Mueller R.S."/>
        </authorList>
    </citation>
    <scope>NUCLEOTIDE SEQUENCE [LARGE SCALE GENOMIC DNA]</scope>
    <source>
        <strain evidence="1 2">00-90-10</strain>
    </source>
</reference>